<evidence type="ECO:0000313" key="15">
    <source>
        <dbReference type="Proteomes" id="UP000030748"/>
    </source>
</evidence>
<evidence type="ECO:0000256" key="4">
    <source>
        <dbReference type="ARBA" id="ARBA00022490"/>
    </source>
</evidence>
<dbReference type="EMBL" id="KI630402">
    <property type="protein sequence ID" value="EYU40389.1"/>
    <property type="molecule type" value="Genomic_DNA"/>
</dbReference>
<dbReference type="Gene3D" id="3.40.50.300">
    <property type="entry name" value="P-loop containing nucleotide triphosphate hydrolases"/>
    <property type="match status" value="1"/>
</dbReference>
<dbReference type="Gene3D" id="3.80.10.10">
    <property type="entry name" value="Ribonuclease Inhibitor"/>
    <property type="match status" value="1"/>
</dbReference>
<dbReference type="GO" id="GO:0051607">
    <property type="term" value="P:defense response to virus"/>
    <property type="evidence" value="ECO:0007669"/>
    <property type="project" value="UniProtKB-ARBA"/>
</dbReference>
<sequence>MAYAALVSLAQLLDQILDHDEHTNYFLQQIKSLHQNTLSLLNFLDDYPGEAALPEVRITTAANQSEDTIERHISDQILSLQNSESSDLYWLKLYGSLRESMEEIDSILKEVNQVKSSSSASKEHSSGSFSPRLAPKRKNDTVVVGLDEDAMKLKGRLCGEFKNLQTIPIVGMGGVGKTTLARYVYDDPLIVHHFDVRVWVTISLNYSIRQILLDLVSFIGVSNKELHKFDTDALLVAYVYKYLKRRRYLIVMDDLWNTNVFDDVRMIFPDDSNGSRIVVTTRQLDVASYADPSGRFHRVELMNMDQSWNLLREKVFANREHCPPELEQIGKLIVENCRGLPLAIVVIAGVLREANQTQDTWRNIARNVKGAFDGSDEQFMEILSLSYTYLPHCLRPCFLYMGGFPEDHEISASKVIKLWAAEGFVKPNGSKNQEEVAEEYLEDLAKRSLVLVVKKRFNGRIKAVKIHDLLRDLCLRKAREENFLHVINEFSVDSLKVIEKSRRLSIFSYILGGFPEVDCSRIHSLLLFQHEALHSWRSFSLLRVVDALSVILDFYPDDIFELFHLRYLAFTFDYTDKRHHYEIPKSFSKLENLRTLIIRQFNGFYGFRTTCCMPFEIWRMTQLRHLILLDGFLPDPCSETCLETLALENLQTLSNIQEEWSKYCLNNLVHLHKLEELKFHAMPHDYHRSDLSRNLVFPLTMKKLTLSGCNLPWESMTIVGSLPNLEVLKLKKGAFRGLKWETTEGEFCRLKVLVMDRTDPRIWITESSHFPTLEVLVLRKCYTLSEIPYSICEIQTLEQIKVDCCNSSIGESAKRIQEEVQSFGNELEVLTITSQLEPALDTGMDFFKS</sequence>
<dbReference type="Pfam" id="PF23598">
    <property type="entry name" value="LRR_14"/>
    <property type="match status" value="1"/>
</dbReference>
<keyword evidence="10" id="KW-0067">ATP-binding</keyword>
<feature type="domain" description="Disease resistance R13L4/SHOC-2-like LRR" evidence="13">
    <location>
        <begin position="523"/>
        <end position="684"/>
    </location>
</feature>
<dbReference type="PRINTS" id="PR00364">
    <property type="entry name" value="DISEASERSIST"/>
</dbReference>
<dbReference type="GO" id="GO:0043531">
    <property type="term" value="F:ADP binding"/>
    <property type="evidence" value="ECO:0007669"/>
    <property type="project" value="InterPro"/>
</dbReference>
<feature type="domain" description="NB-ARC" evidence="11">
    <location>
        <begin position="151"/>
        <end position="319"/>
    </location>
</feature>
<evidence type="ECO:0000256" key="5">
    <source>
        <dbReference type="ARBA" id="ARBA00022614"/>
    </source>
</evidence>
<dbReference type="SUPFAM" id="SSF52540">
    <property type="entry name" value="P-loop containing nucleoside triphosphate hydrolases"/>
    <property type="match status" value="1"/>
</dbReference>
<dbReference type="GO" id="GO:0005524">
    <property type="term" value="F:ATP binding"/>
    <property type="evidence" value="ECO:0007669"/>
    <property type="project" value="UniProtKB-KW"/>
</dbReference>
<accession>A0A022RK77</accession>
<dbReference type="InterPro" id="IPR055414">
    <property type="entry name" value="LRR_R13L4/SHOC2-like"/>
</dbReference>
<dbReference type="PANTHER" id="PTHR23155">
    <property type="entry name" value="DISEASE RESISTANCE PROTEIN RP"/>
    <property type="match status" value="1"/>
</dbReference>
<dbReference type="Gene3D" id="1.10.10.10">
    <property type="entry name" value="Winged helix-like DNA-binding domain superfamily/Winged helix DNA-binding domain"/>
    <property type="match status" value="1"/>
</dbReference>
<keyword evidence="6" id="KW-0381">Hypersensitive response</keyword>
<evidence type="ECO:0000259" key="11">
    <source>
        <dbReference type="Pfam" id="PF00931"/>
    </source>
</evidence>
<evidence type="ECO:0000259" key="12">
    <source>
        <dbReference type="Pfam" id="PF23559"/>
    </source>
</evidence>
<name>A0A022RK77_ERYGU</name>
<comment type="similarity">
    <text evidence="3">Belongs to the disease resistance NB-LRR family.</text>
</comment>
<keyword evidence="8" id="KW-0547">Nucleotide-binding</keyword>
<evidence type="ECO:0000256" key="2">
    <source>
        <dbReference type="ARBA" id="ARBA00004496"/>
    </source>
</evidence>
<proteinExistence type="inferred from homology"/>
<dbReference type="Pfam" id="PF00931">
    <property type="entry name" value="NB-ARC"/>
    <property type="match status" value="1"/>
</dbReference>
<dbReference type="FunFam" id="1.10.10.10:FF:000322">
    <property type="entry name" value="Probable disease resistance protein At1g63360"/>
    <property type="match status" value="1"/>
</dbReference>
<comment type="function">
    <text evidence="1">Confers resistance to late blight (Phytophthora infestans) races carrying the avirulence gene Avr1. Resistance proteins guard the plant against pathogens that contain an appropriate avirulence protein via an indirect interaction with this avirulence protein. That triggers a defense system including the hypersensitive response, which restricts the pathogen growth.</text>
</comment>
<keyword evidence="15" id="KW-1185">Reference proteome</keyword>
<reference evidence="14 15" key="1">
    <citation type="journal article" date="2013" name="Proc. Natl. Acad. Sci. U.S.A.">
        <title>Fine-scale variation in meiotic recombination in Mimulus inferred from population shotgun sequencing.</title>
        <authorList>
            <person name="Hellsten U."/>
            <person name="Wright K.M."/>
            <person name="Jenkins J."/>
            <person name="Shu S."/>
            <person name="Yuan Y."/>
            <person name="Wessler S.R."/>
            <person name="Schmutz J."/>
            <person name="Willis J.H."/>
            <person name="Rokhsar D.S."/>
        </authorList>
    </citation>
    <scope>NUCLEOTIDE SEQUENCE [LARGE SCALE GENOMIC DNA]</scope>
    <source>
        <strain evidence="15">cv. DUN x IM62</strain>
    </source>
</reference>
<feature type="domain" description="Disease resistance protein winged helix" evidence="12">
    <location>
        <begin position="404"/>
        <end position="474"/>
    </location>
</feature>
<dbReference type="InterPro" id="IPR058922">
    <property type="entry name" value="WHD_DRP"/>
</dbReference>
<dbReference type="Pfam" id="PF23559">
    <property type="entry name" value="WHD_DRP"/>
    <property type="match status" value="1"/>
</dbReference>
<dbReference type="FunFam" id="3.40.50.300:FF:001091">
    <property type="entry name" value="Probable disease resistance protein At1g61300"/>
    <property type="match status" value="1"/>
</dbReference>
<dbReference type="AlphaFoldDB" id="A0A022RK77"/>
<comment type="subcellular location">
    <subcellularLocation>
        <location evidence="2">Cytoplasm</location>
    </subcellularLocation>
</comment>
<evidence type="ECO:0000256" key="1">
    <source>
        <dbReference type="ARBA" id="ARBA00002074"/>
    </source>
</evidence>
<gene>
    <name evidence="14" type="ORF">MIMGU_mgv1a001268mg</name>
</gene>
<evidence type="ECO:0000313" key="14">
    <source>
        <dbReference type="EMBL" id="EYU40389.1"/>
    </source>
</evidence>
<organism evidence="14 15">
    <name type="scientific">Erythranthe guttata</name>
    <name type="common">Yellow monkey flower</name>
    <name type="synonym">Mimulus guttatus</name>
    <dbReference type="NCBI Taxonomy" id="4155"/>
    <lineage>
        <taxon>Eukaryota</taxon>
        <taxon>Viridiplantae</taxon>
        <taxon>Streptophyta</taxon>
        <taxon>Embryophyta</taxon>
        <taxon>Tracheophyta</taxon>
        <taxon>Spermatophyta</taxon>
        <taxon>Magnoliopsida</taxon>
        <taxon>eudicotyledons</taxon>
        <taxon>Gunneridae</taxon>
        <taxon>Pentapetalae</taxon>
        <taxon>asterids</taxon>
        <taxon>lamiids</taxon>
        <taxon>Lamiales</taxon>
        <taxon>Phrymaceae</taxon>
        <taxon>Erythranthe</taxon>
    </lineage>
</organism>
<dbReference type="InterPro" id="IPR002182">
    <property type="entry name" value="NB-ARC"/>
</dbReference>
<keyword evidence="5" id="KW-0433">Leucine-rich repeat</keyword>
<evidence type="ECO:0000256" key="9">
    <source>
        <dbReference type="ARBA" id="ARBA00022821"/>
    </source>
</evidence>
<protein>
    <submittedName>
        <fullName evidence="14">Uncharacterized protein</fullName>
    </submittedName>
</protein>
<dbReference type="Gene3D" id="1.20.5.4130">
    <property type="match status" value="1"/>
</dbReference>
<dbReference type="InterPro" id="IPR036388">
    <property type="entry name" value="WH-like_DNA-bd_sf"/>
</dbReference>
<dbReference type="SUPFAM" id="SSF52047">
    <property type="entry name" value="RNI-like"/>
    <property type="match status" value="1"/>
</dbReference>
<keyword evidence="9" id="KW-0611">Plant defense</keyword>
<dbReference type="InterPro" id="IPR027417">
    <property type="entry name" value="P-loop_NTPase"/>
</dbReference>
<evidence type="ECO:0000256" key="10">
    <source>
        <dbReference type="ARBA" id="ARBA00022840"/>
    </source>
</evidence>
<dbReference type="PANTHER" id="PTHR23155:SF1152">
    <property type="entry name" value="AAA+ ATPASE DOMAIN-CONTAINING PROTEIN"/>
    <property type="match status" value="1"/>
</dbReference>
<dbReference type="GO" id="GO:0009626">
    <property type="term" value="P:plant-type hypersensitive response"/>
    <property type="evidence" value="ECO:0007669"/>
    <property type="project" value="UniProtKB-KW"/>
</dbReference>
<dbReference type="eggNOG" id="KOG4658">
    <property type="taxonomic scope" value="Eukaryota"/>
</dbReference>
<evidence type="ECO:0000256" key="3">
    <source>
        <dbReference type="ARBA" id="ARBA00008894"/>
    </source>
</evidence>
<dbReference type="Gene3D" id="1.10.8.430">
    <property type="entry name" value="Helical domain of apoptotic protease-activating factors"/>
    <property type="match status" value="1"/>
</dbReference>
<dbReference type="InterPro" id="IPR044974">
    <property type="entry name" value="Disease_R_plants"/>
</dbReference>
<dbReference type="InterPro" id="IPR032675">
    <property type="entry name" value="LRR_dom_sf"/>
</dbReference>
<evidence type="ECO:0000259" key="13">
    <source>
        <dbReference type="Pfam" id="PF23598"/>
    </source>
</evidence>
<evidence type="ECO:0000256" key="6">
    <source>
        <dbReference type="ARBA" id="ARBA00022667"/>
    </source>
</evidence>
<dbReference type="InterPro" id="IPR042197">
    <property type="entry name" value="Apaf_helical"/>
</dbReference>
<keyword evidence="4" id="KW-0963">Cytoplasm</keyword>
<evidence type="ECO:0000256" key="7">
    <source>
        <dbReference type="ARBA" id="ARBA00022737"/>
    </source>
</evidence>
<keyword evidence="7" id="KW-0677">Repeat</keyword>
<dbReference type="Proteomes" id="UP000030748">
    <property type="component" value="Unassembled WGS sequence"/>
</dbReference>
<dbReference type="GO" id="GO:0005737">
    <property type="term" value="C:cytoplasm"/>
    <property type="evidence" value="ECO:0007669"/>
    <property type="project" value="UniProtKB-SubCell"/>
</dbReference>
<evidence type="ECO:0000256" key="8">
    <source>
        <dbReference type="ARBA" id="ARBA00022741"/>
    </source>
</evidence>